<dbReference type="GO" id="GO:0043565">
    <property type="term" value="F:sequence-specific DNA binding"/>
    <property type="evidence" value="ECO:0007669"/>
    <property type="project" value="InterPro"/>
</dbReference>
<organism evidence="5 6">
    <name type="scientific">Corynebacterium provencense</name>
    <dbReference type="NCBI Taxonomy" id="1737425"/>
    <lineage>
        <taxon>Bacteria</taxon>
        <taxon>Bacillati</taxon>
        <taxon>Actinomycetota</taxon>
        <taxon>Actinomycetes</taxon>
        <taxon>Mycobacteriales</taxon>
        <taxon>Corynebacteriaceae</taxon>
        <taxon>Corynebacterium</taxon>
    </lineage>
</organism>
<dbReference type="SUPFAM" id="SSF54909">
    <property type="entry name" value="Dimeric alpha+beta barrel"/>
    <property type="match status" value="1"/>
</dbReference>
<dbReference type="Proteomes" id="UP000247696">
    <property type="component" value="Chromosome"/>
</dbReference>
<dbReference type="SMART" id="SM00344">
    <property type="entry name" value="HTH_ASNC"/>
    <property type="match status" value="1"/>
</dbReference>
<proteinExistence type="predicted"/>
<accession>A0A2Z3YWK0</accession>
<evidence type="ECO:0000256" key="2">
    <source>
        <dbReference type="ARBA" id="ARBA00023125"/>
    </source>
</evidence>
<dbReference type="RefSeq" id="WP_066585241.1">
    <property type="nucleotide sequence ID" value="NZ_CABKVS010000001.1"/>
</dbReference>
<dbReference type="GO" id="GO:0005829">
    <property type="term" value="C:cytosol"/>
    <property type="evidence" value="ECO:0007669"/>
    <property type="project" value="TreeGrafter"/>
</dbReference>
<dbReference type="PANTHER" id="PTHR30154">
    <property type="entry name" value="LEUCINE-RESPONSIVE REGULATORY PROTEIN"/>
    <property type="match status" value="1"/>
</dbReference>
<dbReference type="AlphaFoldDB" id="A0A2Z3YWK0"/>
<dbReference type="STRING" id="1737425.GCA_900049755_01161"/>
<keyword evidence="1" id="KW-0805">Transcription regulation</keyword>
<dbReference type="InterPro" id="IPR011008">
    <property type="entry name" value="Dimeric_a/b-barrel"/>
</dbReference>
<evidence type="ECO:0000259" key="4">
    <source>
        <dbReference type="PROSITE" id="PS50956"/>
    </source>
</evidence>
<evidence type="ECO:0000256" key="1">
    <source>
        <dbReference type="ARBA" id="ARBA00023015"/>
    </source>
</evidence>
<dbReference type="PROSITE" id="PS50956">
    <property type="entry name" value="HTH_ASNC_2"/>
    <property type="match status" value="1"/>
</dbReference>
<dbReference type="EMBL" id="CP024988">
    <property type="protein sequence ID" value="AWT26934.1"/>
    <property type="molecule type" value="Genomic_DNA"/>
</dbReference>
<reference evidence="6" key="1">
    <citation type="submission" date="2017-11" db="EMBL/GenBank/DDBJ databases">
        <title>Otitis media/interna in a cat caused by the recently described species Corynebacterium provencense.</title>
        <authorList>
            <person name="Kittl S."/>
            <person name="Brodard I."/>
            <person name="Rychener L."/>
            <person name="Jores J."/>
            <person name="Roosje P."/>
            <person name="Gobeli Brawand S."/>
        </authorList>
    </citation>
    <scope>NUCLEOTIDE SEQUENCE [LARGE SCALE GENOMIC DNA]</scope>
    <source>
        <strain evidence="6">17KM38</strain>
    </source>
</reference>
<dbReference type="Gene3D" id="1.10.10.10">
    <property type="entry name" value="Winged helix-like DNA-binding domain superfamily/Winged helix DNA-binding domain"/>
    <property type="match status" value="1"/>
</dbReference>
<sequence>MDAVDRKILALLRDDGRMSVTDLAGAVRLSVSSCHRRLKELERTGVILGYHAEIDRAALGLAFEALVFVTMGRTDQATVAAFEDAVSREPAVVSAERVFGETDYILRTLTRDLTGYQELYDSVLGTLPGVERLTSTMVMKRL</sequence>
<dbReference type="PRINTS" id="PR00033">
    <property type="entry name" value="HTHASNC"/>
</dbReference>
<dbReference type="PANTHER" id="PTHR30154:SF34">
    <property type="entry name" value="TRANSCRIPTIONAL REGULATOR AZLB"/>
    <property type="match status" value="1"/>
</dbReference>
<dbReference type="OrthoDB" id="5243753at2"/>
<name>A0A2Z3YWK0_9CORY</name>
<feature type="domain" description="HTH asnC-type" evidence="4">
    <location>
        <begin position="1"/>
        <end position="62"/>
    </location>
</feature>
<keyword evidence="6" id="KW-1185">Reference proteome</keyword>
<dbReference type="CDD" id="cd00090">
    <property type="entry name" value="HTH_ARSR"/>
    <property type="match status" value="1"/>
</dbReference>
<protein>
    <submittedName>
        <fullName evidence="5">DNA-binding transcriptional activator DecR</fullName>
    </submittedName>
</protein>
<dbReference type="Pfam" id="PF01037">
    <property type="entry name" value="AsnC_trans_reg"/>
    <property type="match status" value="1"/>
</dbReference>
<evidence type="ECO:0000313" key="5">
    <source>
        <dbReference type="EMBL" id="AWT26934.1"/>
    </source>
</evidence>
<dbReference type="GO" id="GO:0043200">
    <property type="term" value="P:response to amino acid"/>
    <property type="evidence" value="ECO:0007669"/>
    <property type="project" value="TreeGrafter"/>
</dbReference>
<dbReference type="KEGG" id="cpre:Csp1_21810"/>
<dbReference type="InterPro" id="IPR036388">
    <property type="entry name" value="WH-like_DNA-bd_sf"/>
</dbReference>
<keyword evidence="3" id="KW-0804">Transcription</keyword>
<dbReference type="InterPro" id="IPR019888">
    <property type="entry name" value="Tscrpt_reg_AsnC-like"/>
</dbReference>
<gene>
    <name evidence="5" type="primary">decR</name>
    <name evidence="5" type="ORF">Csp1_21810</name>
</gene>
<dbReference type="SUPFAM" id="SSF46785">
    <property type="entry name" value="Winged helix' DNA-binding domain"/>
    <property type="match status" value="1"/>
</dbReference>
<dbReference type="Pfam" id="PF13412">
    <property type="entry name" value="HTH_24"/>
    <property type="match status" value="1"/>
</dbReference>
<dbReference type="InterPro" id="IPR036390">
    <property type="entry name" value="WH_DNA-bd_sf"/>
</dbReference>
<keyword evidence="2 5" id="KW-0238">DNA-binding</keyword>
<evidence type="ECO:0000256" key="3">
    <source>
        <dbReference type="ARBA" id="ARBA00023163"/>
    </source>
</evidence>
<evidence type="ECO:0000313" key="6">
    <source>
        <dbReference type="Proteomes" id="UP000247696"/>
    </source>
</evidence>
<dbReference type="InterPro" id="IPR011991">
    <property type="entry name" value="ArsR-like_HTH"/>
</dbReference>
<dbReference type="InterPro" id="IPR019887">
    <property type="entry name" value="Tscrpt_reg_AsnC/Lrp_C"/>
</dbReference>
<dbReference type="InterPro" id="IPR000485">
    <property type="entry name" value="AsnC-type_HTH_dom"/>
</dbReference>
<dbReference type="Gene3D" id="3.30.70.920">
    <property type="match status" value="1"/>
</dbReference>